<dbReference type="InterPro" id="IPR029058">
    <property type="entry name" value="AB_hydrolase_fold"/>
</dbReference>
<name>A0ABW3BXZ5_SPHXN</name>
<evidence type="ECO:0000259" key="1">
    <source>
        <dbReference type="Pfam" id="PF00561"/>
    </source>
</evidence>
<dbReference type="SUPFAM" id="SSF53474">
    <property type="entry name" value="alpha/beta-Hydrolases"/>
    <property type="match status" value="1"/>
</dbReference>
<feature type="domain" description="AB hydrolase-1" evidence="1">
    <location>
        <begin position="26"/>
        <end position="265"/>
    </location>
</feature>
<proteinExistence type="predicted"/>
<gene>
    <name evidence="2" type="ORF">ACFQ00_01940</name>
</gene>
<dbReference type="InterPro" id="IPR050228">
    <property type="entry name" value="Carboxylesterase_BioH"/>
</dbReference>
<comment type="caution">
    <text evidence="2">The sequence shown here is derived from an EMBL/GenBank/DDBJ whole genome shotgun (WGS) entry which is preliminary data.</text>
</comment>
<dbReference type="Gene3D" id="3.40.50.1820">
    <property type="entry name" value="alpha/beta hydrolase"/>
    <property type="match status" value="1"/>
</dbReference>
<evidence type="ECO:0000313" key="2">
    <source>
        <dbReference type="EMBL" id="MFD0847076.1"/>
    </source>
</evidence>
<dbReference type="Pfam" id="PF00561">
    <property type="entry name" value="Abhydrolase_1"/>
    <property type="match status" value="1"/>
</dbReference>
<evidence type="ECO:0000313" key="3">
    <source>
        <dbReference type="Proteomes" id="UP001597124"/>
    </source>
</evidence>
<dbReference type="Proteomes" id="UP001597124">
    <property type="component" value="Unassembled WGS sequence"/>
</dbReference>
<sequence length="289" mass="30992">MDGAYSRLIPIDAERMHVRIWDADGPTVMIAHGVTGTSADHTPLARNLRARGFRVIAPDAPGCGRSDPSPDPENGYGLGTMAVIVGRFLDAVADGPVHWVGASKGGALGIRLAGETPERIASLVLYDVGTTLPDAMRSVLGERLGGPPRFPNMGAFREHVGRFFERAGATLSADRLDEITIGWSRRLDDGGVGYHYDPALSNQFRNNPEDFALWPWWDRVACPALIMRGERSTVLSEAELAEMAARNPRAAAHTVPGAVHVDMLDSAEMQNTIIDFITAQGLSGEGVAA</sequence>
<organism evidence="2 3">
    <name type="scientific">Sphingosinicella xenopeptidilytica</name>
    <dbReference type="NCBI Taxonomy" id="364098"/>
    <lineage>
        <taxon>Bacteria</taxon>
        <taxon>Pseudomonadati</taxon>
        <taxon>Pseudomonadota</taxon>
        <taxon>Alphaproteobacteria</taxon>
        <taxon>Sphingomonadales</taxon>
        <taxon>Sphingosinicellaceae</taxon>
        <taxon>Sphingosinicella</taxon>
    </lineage>
</organism>
<protein>
    <submittedName>
        <fullName evidence="2">Alpha/beta fold hydrolase</fullName>
    </submittedName>
</protein>
<accession>A0ABW3BXZ5</accession>
<keyword evidence="3" id="KW-1185">Reference proteome</keyword>
<dbReference type="PRINTS" id="PR00111">
    <property type="entry name" value="ABHYDROLASE"/>
</dbReference>
<dbReference type="PANTHER" id="PTHR43194:SF5">
    <property type="entry name" value="PIMELOYL-[ACYL-CARRIER PROTEIN] METHYL ESTER ESTERASE"/>
    <property type="match status" value="1"/>
</dbReference>
<dbReference type="PANTHER" id="PTHR43194">
    <property type="entry name" value="HYDROLASE ALPHA/BETA FOLD FAMILY"/>
    <property type="match status" value="1"/>
</dbReference>
<dbReference type="RefSeq" id="WP_381485392.1">
    <property type="nucleotide sequence ID" value="NZ_JBHTIK010000001.1"/>
</dbReference>
<dbReference type="InterPro" id="IPR000073">
    <property type="entry name" value="AB_hydrolase_1"/>
</dbReference>
<dbReference type="GO" id="GO:0016787">
    <property type="term" value="F:hydrolase activity"/>
    <property type="evidence" value="ECO:0007669"/>
    <property type="project" value="UniProtKB-KW"/>
</dbReference>
<reference evidence="3" key="1">
    <citation type="journal article" date="2019" name="Int. J. Syst. Evol. Microbiol.">
        <title>The Global Catalogue of Microorganisms (GCM) 10K type strain sequencing project: providing services to taxonomists for standard genome sequencing and annotation.</title>
        <authorList>
            <consortium name="The Broad Institute Genomics Platform"/>
            <consortium name="The Broad Institute Genome Sequencing Center for Infectious Disease"/>
            <person name="Wu L."/>
            <person name="Ma J."/>
        </authorList>
    </citation>
    <scope>NUCLEOTIDE SEQUENCE [LARGE SCALE GENOMIC DNA]</scope>
    <source>
        <strain evidence="3">CCUG 52537</strain>
    </source>
</reference>
<dbReference type="EMBL" id="JBHTIK010000001">
    <property type="protein sequence ID" value="MFD0847076.1"/>
    <property type="molecule type" value="Genomic_DNA"/>
</dbReference>
<keyword evidence="2" id="KW-0378">Hydrolase</keyword>